<dbReference type="AlphaFoldDB" id="A0A5C3LBS4"/>
<proteinExistence type="predicted"/>
<reference evidence="1 2" key="1">
    <citation type="journal article" date="2019" name="Nat. Ecol. Evol.">
        <title>Megaphylogeny resolves global patterns of mushroom evolution.</title>
        <authorList>
            <person name="Varga T."/>
            <person name="Krizsan K."/>
            <person name="Foldi C."/>
            <person name="Dima B."/>
            <person name="Sanchez-Garcia M."/>
            <person name="Sanchez-Ramirez S."/>
            <person name="Szollosi G.J."/>
            <person name="Szarkandi J.G."/>
            <person name="Papp V."/>
            <person name="Albert L."/>
            <person name="Andreopoulos W."/>
            <person name="Angelini C."/>
            <person name="Antonin V."/>
            <person name="Barry K.W."/>
            <person name="Bougher N.L."/>
            <person name="Buchanan P."/>
            <person name="Buyck B."/>
            <person name="Bense V."/>
            <person name="Catcheside P."/>
            <person name="Chovatia M."/>
            <person name="Cooper J."/>
            <person name="Damon W."/>
            <person name="Desjardin D."/>
            <person name="Finy P."/>
            <person name="Geml J."/>
            <person name="Haridas S."/>
            <person name="Hughes K."/>
            <person name="Justo A."/>
            <person name="Karasinski D."/>
            <person name="Kautmanova I."/>
            <person name="Kiss B."/>
            <person name="Kocsube S."/>
            <person name="Kotiranta H."/>
            <person name="LaButti K.M."/>
            <person name="Lechner B.E."/>
            <person name="Liimatainen K."/>
            <person name="Lipzen A."/>
            <person name="Lukacs Z."/>
            <person name="Mihaltcheva S."/>
            <person name="Morgado L.N."/>
            <person name="Niskanen T."/>
            <person name="Noordeloos M.E."/>
            <person name="Ohm R.A."/>
            <person name="Ortiz-Santana B."/>
            <person name="Ovrebo C."/>
            <person name="Racz N."/>
            <person name="Riley R."/>
            <person name="Savchenko A."/>
            <person name="Shiryaev A."/>
            <person name="Soop K."/>
            <person name="Spirin V."/>
            <person name="Szebenyi C."/>
            <person name="Tomsovsky M."/>
            <person name="Tulloss R.E."/>
            <person name="Uehling J."/>
            <person name="Grigoriev I.V."/>
            <person name="Vagvolgyi C."/>
            <person name="Papp T."/>
            <person name="Martin F.M."/>
            <person name="Miettinen O."/>
            <person name="Hibbett D.S."/>
            <person name="Nagy L.G."/>
        </authorList>
    </citation>
    <scope>NUCLEOTIDE SEQUENCE [LARGE SCALE GENOMIC DNA]</scope>
    <source>
        <strain evidence="1 2">CBS 121175</strain>
    </source>
</reference>
<dbReference type="Proteomes" id="UP000307440">
    <property type="component" value="Unassembled WGS sequence"/>
</dbReference>
<dbReference type="EMBL" id="ML210147">
    <property type="protein sequence ID" value="TFK30297.1"/>
    <property type="molecule type" value="Genomic_DNA"/>
</dbReference>
<name>A0A5C3LBS4_COPMA</name>
<sequence>MTTANANRKFSSSSVRCLILATMYILILVLRAWQHAALPVARGIRNTRLGKVWLGSENSHFMGPWEVRVALSMHPCGRGRIGGFTLGPRRVKRACEPQTGPELLLKGDMRLSEGKTDDDDKGEEEFDLVTTARHQKASLRSVASINGNLKIRGDMPTILLGESIAQRGVFFAMGAGWYPIRYEVSQFAASRSVCAALRIRAPWRRIMLLTSCRAWRHAKSPLKFFMEVNYLTSKWISGLTFRDLFKKQITSSNFEPSDAGEPLN</sequence>
<keyword evidence="2" id="KW-1185">Reference proteome</keyword>
<evidence type="ECO:0000313" key="1">
    <source>
        <dbReference type="EMBL" id="TFK30297.1"/>
    </source>
</evidence>
<gene>
    <name evidence="1" type="ORF">FA15DRAFT_651788</name>
</gene>
<evidence type="ECO:0000313" key="2">
    <source>
        <dbReference type="Proteomes" id="UP000307440"/>
    </source>
</evidence>
<accession>A0A5C3LBS4</accession>
<organism evidence="1 2">
    <name type="scientific">Coprinopsis marcescibilis</name>
    <name type="common">Agaric fungus</name>
    <name type="synonym">Psathyrella marcescibilis</name>
    <dbReference type="NCBI Taxonomy" id="230819"/>
    <lineage>
        <taxon>Eukaryota</taxon>
        <taxon>Fungi</taxon>
        <taxon>Dikarya</taxon>
        <taxon>Basidiomycota</taxon>
        <taxon>Agaricomycotina</taxon>
        <taxon>Agaricomycetes</taxon>
        <taxon>Agaricomycetidae</taxon>
        <taxon>Agaricales</taxon>
        <taxon>Agaricineae</taxon>
        <taxon>Psathyrellaceae</taxon>
        <taxon>Coprinopsis</taxon>
    </lineage>
</organism>
<protein>
    <submittedName>
        <fullName evidence="1">Uncharacterized protein</fullName>
    </submittedName>
</protein>